<reference evidence="2 3" key="1">
    <citation type="submission" date="2018-02" db="EMBL/GenBank/DDBJ databases">
        <title>The genomes of Aspergillus section Nigri reveals drivers in fungal speciation.</title>
        <authorList>
            <consortium name="DOE Joint Genome Institute"/>
            <person name="Vesth T.C."/>
            <person name="Nybo J."/>
            <person name="Theobald S."/>
            <person name="Brandl J."/>
            <person name="Frisvad J.C."/>
            <person name="Nielsen K.F."/>
            <person name="Lyhne E.K."/>
            <person name="Kogle M.E."/>
            <person name="Kuo A."/>
            <person name="Riley R."/>
            <person name="Clum A."/>
            <person name="Nolan M."/>
            <person name="Lipzen A."/>
            <person name="Salamov A."/>
            <person name="Henrissat B."/>
            <person name="Wiebenga A."/>
            <person name="De vries R.P."/>
            <person name="Grigoriev I.V."/>
            <person name="Mortensen U.H."/>
            <person name="Andersen M.R."/>
            <person name="Baker S.E."/>
        </authorList>
    </citation>
    <scope>NUCLEOTIDE SEQUENCE [LARGE SCALE GENOMIC DNA]</scope>
    <source>
        <strain evidence="2 3">CBS 114.80</strain>
    </source>
</reference>
<dbReference type="PANTHER" id="PTHR40265">
    <property type="entry name" value="BLL2707 PROTEIN"/>
    <property type="match status" value="1"/>
</dbReference>
<accession>A0A2V5IJI2</accession>
<protein>
    <submittedName>
        <fullName evidence="2">Glyoxalase/Bleomycin resistance protein/Dioxygenase superfamily</fullName>
    </submittedName>
</protein>
<feature type="domain" description="Glyoxalase-like" evidence="1">
    <location>
        <begin position="7"/>
        <end position="206"/>
    </location>
</feature>
<sequence>MPPQPLLDHIVLLVSHPTLESLPARLTETFHLAPGGTHADGLTTNKLILLQDGVYLELIAFVDGIDPATRRSHRWGTQPENSVIDWALTLDSGKEFAAVQRRVEDRRPATGIAYTDPVAGGRVREGDGVRLEWEISSAVVSGVDGDEGKVGVGRLPFWCLDKTPRAWRVPYKDEGEGLTRHPSGVTGVAGVTVVVPGGERERLSEVYTAVLGEEEGSGSEALWGVDVPFEEARGRRKVGLVGSENAEEWGIRLVLKGERAGRVELVPGLVVEIEE</sequence>
<evidence type="ECO:0000313" key="3">
    <source>
        <dbReference type="Proteomes" id="UP000248817"/>
    </source>
</evidence>
<dbReference type="AlphaFoldDB" id="A0A2V5IJI2"/>
<evidence type="ECO:0000259" key="1">
    <source>
        <dbReference type="Pfam" id="PF13468"/>
    </source>
</evidence>
<organism evidence="2 3">
    <name type="scientific">Aspergillus indologenus CBS 114.80</name>
    <dbReference type="NCBI Taxonomy" id="1450541"/>
    <lineage>
        <taxon>Eukaryota</taxon>
        <taxon>Fungi</taxon>
        <taxon>Dikarya</taxon>
        <taxon>Ascomycota</taxon>
        <taxon>Pezizomycotina</taxon>
        <taxon>Eurotiomycetes</taxon>
        <taxon>Eurotiomycetidae</taxon>
        <taxon>Eurotiales</taxon>
        <taxon>Aspergillaceae</taxon>
        <taxon>Aspergillus</taxon>
        <taxon>Aspergillus subgen. Circumdati</taxon>
    </lineage>
</organism>
<proteinExistence type="predicted"/>
<name>A0A2V5IJI2_9EURO</name>
<evidence type="ECO:0000313" key="2">
    <source>
        <dbReference type="EMBL" id="PYI34364.1"/>
    </source>
</evidence>
<dbReference type="Gene3D" id="3.10.180.10">
    <property type="entry name" value="2,3-Dihydroxybiphenyl 1,2-Dioxygenase, domain 1"/>
    <property type="match status" value="1"/>
</dbReference>
<dbReference type="Pfam" id="PF13468">
    <property type="entry name" value="Glyoxalase_3"/>
    <property type="match status" value="1"/>
</dbReference>
<keyword evidence="2" id="KW-0560">Oxidoreductase</keyword>
<dbReference type="Proteomes" id="UP000248817">
    <property type="component" value="Unassembled WGS sequence"/>
</dbReference>
<dbReference type="EMBL" id="KZ825476">
    <property type="protein sequence ID" value="PYI34364.1"/>
    <property type="molecule type" value="Genomic_DNA"/>
</dbReference>
<dbReference type="GO" id="GO:0051213">
    <property type="term" value="F:dioxygenase activity"/>
    <property type="evidence" value="ECO:0007669"/>
    <property type="project" value="UniProtKB-KW"/>
</dbReference>
<keyword evidence="2" id="KW-0223">Dioxygenase</keyword>
<keyword evidence="3" id="KW-1185">Reference proteome</keyword>
<dbReference type="InterPro" id="IPR025870">
    <property type="entry name" value="Glyoxalase-like_dom"/>
</dbReference>
<dbReference type="PANTHER" id="PTHR40265:SF1">
    <property type="entry name" value="GLYOXALASE-LIKE DOMAIN-CONTAINING PROTEIN"/>
    <property type="match status" value="1"/>
</dbReference>
<dbReference type="InterPro" id="IPR029068">
    <property type="entry name" value="Glyas_Bleomycin-R_OHBP_Dase"/>
</dbReference>
<gene>
    <name evidence="2" type="ORF">BP00DRAFT_64764</name>
</gene>